<reference evidence="2" key="1">
    <citation type="submission" date="2016-10" db="EMBL/GenBank/DDBJ databases">
        <authorList>
            <person name="Varghese N."/>
            <person name="Submissions S."/>
        </authorList>
    </citation>
    <scope>NUCLEOTIDE SEQUENCE [LARGE SCALE GENOMIC DNA]</scope>
    <source>
        <strain evidence="2">DSM 27981</strain>
    </source>
</reference>
<dbReference type="Gene3D" id="3.10.450.50">
    <property type="match status" value="1"/>
</dbReference>
<dbReference type="InterPro" id="IPR036255">
    <property type="entry name" value="YgfB-like_sf"/>
</dbReference>
<evidence type="ECO:0008006" key="3">
    <source>
        <dbReference type="Google" id="ProtNLM"/>
    </source>
</evidence>
<evidence type="ECO:0000313" key="2">
    <source>
        <dbReference type="Proteomes" id="UP000199119"/>
    </source>
</evidence>
<dbReference type="EMBL" id="FONX01000015">
    <property type="protein sequence ID" value="SFF16984.1"/>
    <property type="molecule type" value="Genomic_DNA"/>
</dbReference>
<dbReference type="InterPro" id="IPR011978">
    <property type="entry name" value="YgfB-like"/>
</dbReference>
<dbReference type="SUPFAM" id="SSF103642">
    <property type="entry name" value="Sec-C motif"/>
    <property type="match status" value="1"/>
</dbReference>
<keyword evidence="2" id="KW-1185">Reference proteome</keyword>
<dbReference type="AlphaFoldDB" id="A0A1I2GGM1"/>
<dbReference type="SUPFAM" id="SSF101327">
    <property type="entry name" value="YgfB-like"/>
    <property type="match status" value="1"/>
</dbReference>
<proteinExistence type="predicted"/>
<organism evidence="1 2">
    <name type="scientific">Paracidovorax wautersii</name>
    <dbReference type="NCBI Taxonomy" id="1177982"/>
    <lineage>
        <taxon>Bacteria</taxon>
        <taxon>Pseudomonadati</taxon>
        <taxon>Pseudomonadota</taxon>
        <taxon>Betaproteobacteria</taxon>
        <taxon>Burkholderiales</taxon>
        <taxon>Comamonadaceae</taxon>
        <taxon>Paracidovorax</taxon>
    </lineage>
</organism>
<dbReference type="InterPro" id="IPR004027">
    <property type="entry name" value="SEC_C_motif"/>
</dbReference>
<accession>A0A1I2GGM1</accession>
<evidence type="ECO:0000313" key="1">
    <source>
        <dbReference type="EMBL" id="SFF16984.1"/>
    </source>
</evidence>
<dbReference type="Pfam" id="PF03695">
    <property type="entry name" value="UPF0149"/>
    <property type="match status" value="1"/>
</dbReference>
<dbReference type="STRING" id="1177982.SAMN04489711_11533"/>
<dbReference type="Pfam" id="PF02810">
    <property type="entry name" value="SEC-C"/>
    <property type="match status" value="1"/>
</dbReference>
<name>A0A1I2GGM1_9BURK</name>
<dbReference type="NCBIfam" id="TIGR02292">
    <property type="entry name" value="ygfB_yecA"/>
    <property type="match status" value="1"/>
</dbReference>
<sequence>MPAGGGAFRPFLFLLPPHVFNPTRLATTMSQTPDTSQEPSAALGADQLDELDTLLDDLRSRAEEIPQWEFCDGFLTALACTRRPVPVAEWLPMLLGDGGELDVAEGAPLPLLPAFADAAQQARFLELWTLRWNEVVSQLDADVQSLDEDDAFQPEAMDMRGAIASLPEEERADMEGQEIPSFGQVWALGFMFAVENWPEEWAAPRDREAADWLNEALDGIVALTEDDTGKPEVCMYSEDGPPSTSQARVEAFGEAIWAVYDLRRLWKSMGPRVEAVRRADTPGRNDPCSCGSGKKYKKCCGAN</sequence>
<dbReference type="Proteomes" id="UP000199119">
    <property type="component" value="Unassembled WGS sequence"/>
</dbReference>
<gene>
    <name evidence="1" type="ORF">SAMN04489711_11533</name>
</gene>
<protein>
    <recommendedName>
        <fullName evidence="3">YecA family protein</fullName>
    </recommendedName>
</protein>